<proteinExistence type="predicted"/>
<reference evidence="1 2" key="1">
    <citation type="submission" date="2023-09" db="EMBL/GenBank/DDBJ databases">
        <authorList>
            <person name="Wang M."/>
        </authorList>
    </citation>
    <scope>NUCLEOTIDE SEQUENCE [LARGE SCALE GENOMIC DNA]</scope>
    <source>
        <strain evidence="1">GT-2023</strain>
        <tissue evidence="1">Liver</tissue>
    </source>
</reference>
<protein>
    <submittedName>
        <fullName evidence="1">Uncharacterized protein</fullName>
    </submittedName>
</protein>
<dbReference type="PANTHER" id="PTHR47331">
    <property type="entry name" value="PHD-TYPE DOMAIN-CONTAINING PROTEIN"/>
    <property type="match status" value="1"/>
</dbReference>
<name>A0ABR3LUJ6_9TELE</name>
<dbReference type="Proteomes" id="UP001558613">
    <property type="component" value="Unassembled WGS sequence"/>
</dbReference>
<sequence>MVGEVEMNDSELRKAHIFTANTREVNPMVKRLAKFSDWSRVVRAVARLKRFVREFKGVQKRTNEASTLEERKEAEIIIIKLVQEDAFSEDIKGIRNQKGDNLKKHNKLQQLNAFLDDSGVLGVRG</sequence>
<keyword evidence="2" id="KW-1185">Reference proteome</keyword>
<evidence type="ECO:0000313" key="2">
    <source>
        <dbReference type="Proteomes" id="UP001558613"/>
    </source>
</evidence>
<comment type="caution">
    <text evidence="1">The sequence shown here is derived from an EMBL/GenBank/DDBJ whole genome shotgun (WGS) entry which is preliminary data.</text>
</comment>
<dbReference type="EMBL" id="JAYMGO010000019">
    <property type="protein sequence ID" value="KAL1255329.1"/>
    <property type="molecule type" value="Genomic_DNA"/>
</dbReference>
<dbReference type="PANTHER" id="PTHR47331:SF5">
    <property type="entry name" value="RIBONUCLEASE H"/>
    <property type="match status" value="1"/>
</dbReference>
<evidence type="ECO:0000313" key="1">
    <source>
        <dbReference type="EMBL" id="KAL1255329.1"/>
    </source>
</evidence>
<organism evidence="1 2">
    <name type="scientific">Cirrhinus molitorella</name>
    <name type="common">mud carp</name>
    <dbReference type="NCBI Taxonomy" id="172907"/>
    <lineage>
        <taxon>Eukaryota</taxon>
        <taxon>Metazoa</taxon>
        <taxon>Chordata</taxon>
        <taxon>Craniata</taxon>
        <taxon>Vertebrata</taxon>
        <taxon>Euteleostomi</taxon>
        <taxon>Actinopterygii</taxon>
        <taxon>Neopterygii</taxon>
        <taxon>Teleostei</taxon>
        <taxon>Ostariophysi</taxon>
        <taxon>Cypriniformes</taxon>
        <taxon>Cyprinidae</taxon>
        <taxon>Labeoninae</taxon>
        <taxon>Labeonini</taxon>
        <taxon>Cirrhinus</taxon>
    </lineage>
</organism>
<gene>
    <name evidence="1" type="ORF">QQF64_013390</name>
</gene>
<accession>A0ABR3LUJ6</accession>